<organism evidence="2 3">
    <name type="scientific">Triplophysa tibetana</name>
    <dbReference type="NCBI Taxonomy" id="1572043"/>
    <lineage>
        <taxon>Eukaryota</taxon>
        <taxon>Metazoa</taxon>
        <taxon>Chordata</taxon>
        <taxon>Craniata</taxon>
        <taxon>Vertebrata</taxon>
        <taxon>Euteleostomi</taxon>
        <taxon>Actinopterygii</taxon>
        <taxon>Neopterygii</taxon>
        <taxon>Teleostei</taxon>
        <taxon>Ostariophysi</taxon>
        <taxon>Cypriniformes</taxon>
        <taxon>Nemacheilidae</taxon>
        <taxon>Triplophysa</taxon>
    </lineage>
</organism>
<dbReference type="EMBL" id="SOYY01000003">
    <property type="protein sequence ID" value="KAA0723206.1"/>
    <property type="molecule type" value="Genomic_DNA"/>
</dbReference>
<dbReference type="Proteomes" id="UP000324632">
    <property type="component" value="Chromosome 3"/>
</dbReference>
<dbReference type="PANTHER" id="PTHR15132">
    <property type="entry name" value="SNRNA-ACTIVATING PROTEIN COMPLEX SUBUNIT 2"/>
    <property type="match status" value="1"/>
</dbReference>
<evidence type="ECO:0000256" key="1">
    <source>
        <dbReference type="SAM" id="MobiDB-lite"/>
    </source>
</evidence>
<protein>
    <submittedName>
        <fullName evidence="2">snRNA-activating protein complex subunit 2</fullName>
    </submittedName>
</protein>
<feature type="compositionally biased region" description="Basic and acidic residues" evidence="1">
    <location>
        <begin position="18"/>
        <end position="27"/>
    </location>
</feature>
<dbReference type="GO" id="GO:0009301">
    <property type="term" value="P:snRNA transcription"/>
    <property type="evidence" value="ECO:0007669"/>
    <property type="project" value="InterPro"/>
</dbReference>
<feature type="compositionally biased region" description="Polar residues" evidence="1">
    <location>
        <begin position="280"/>
        <end position="298"/>
    </location>
</feature>
<dbReference type="GO" id="GO:0016251">
    <property type="term" value="F:RNA polymerase II general transcription initiation factor activity"/>
    <property type="evidence" value="ECO:0007669"/>
    <property type="project" value="InterPro"/>
</dbReference>
<feature type="region of interest" description="Disordered" evidence="1">
    <location>
        <begin position="280"/>
        <end position="302"/>
    </location>
</feature>
<evidence type="ECO:0000313" key="3">
    <source>
        <dbReference type="Proteomes" id="UP000324632"/>
    </source>
</evidence>
<keyword evidence="3" id="KW-1185">Reference proteome</keyword>
<dbReference type="PANTHER" id="PTHR15132:SF1">
    <property type="entry name" value="SNRNA-ACTIVATING PROTEIN COMPLEX SUBUNIT 2"/>
    <property type="match status" value="1"/>
</dbReference>
<feature type="region of interest" description="Disordered" evidence="1">
    <location>
        <begin position="1"/>
        <end position="27"/>
    </location>
</feature>
<dbReference type="Pfam" id="PF11035">
    <property type="entry name" value="SNAPC2"/>
    <property type="match status" value="1"/>
</dbReference>
<feature type="region of interest" description="Disordered" evidence="1">
    <location>
        <begin position="385"/>
        <end position="436"/>
    </location>
</feature>
<gene>
    <name evidence="2" type="ORF">E1301_Tti005325</name>
</gene>
<evidence type="ECO:0000313" key="2">
    <source>
        <dbReference type="EMBL" id="KAA0723206.1"/>
    </source>
</evidence>
<reference evidence="2 3" key="1">
    <citation type="journal article" date="2019" name="Mol. Ecol. Resour.">
        <title>Chromosome-level genome assembly of Triplophysa tibetana, a fish adapted to the harsh high-altitude environment of the Tibetan Plateau.</title>
        <authorList>
            <person name="Yang X."/>
            <person name="Liu H."/>
            <person name="Ma Z."/>
            <person name="Zou Y."/>
            <person name="Zou M."/>
            <person name="Mao Y."/>
            <person name="Li X."/>
            <person name="Wang H."/>
            <person name="Chen T."/>
            <person name="Wang W."/>
            <person name="Yang R."/>
        </authorList>
    </citation>
    <scope>NUCLEOTIDE SEQUENCE [LARGE SCALE GENOMIC DNA]</scope>
    <source>
        <strain evidence="2">TTIB1903HZAU</strain>
        <tissue evidence="2">Muscle</tissue>
    </source>
</reference>
<dbReference type="AlphaFoldDB" id="A0A5A9PQF0"/>
<feature type="region of interest" description="Disordered" evidence="1">
    <location>
        <begin position="157"/>
        <end position="180"/>
    </location>
</feature>
<name>A0A5A9PQF0_9TELE</name>
<accession>A0A5A9PQF0</accession>
<proteinExistence type="predicted"/>
<feature type="region of interest" description="Disordered" evidence="1">
    <location>
        <begin position="228"/>
        <end position="258"/>
    </location>
</feature>
<sequence>MKPPSRRRTEPSRFSLKSTEEKPTGCEKRTAVGSFCKGWTRKEQRSFLQALKRQKNFGSELDPTELQKRVPRRSLQEVEELIKLLKSSVVQMVFQQVHSQLREERRNKVPIEIWGDLVQKVTGSHEKTISSAFSQMLVIAATEPCSLLNSIPPQEIDFPKPTCPNQKSKPTAQLFPSIPSTNPVVTVLPTQIDSTAQPPSSDTRSKSSASTSSACFSLIQPACSSNAVERHAKKPSSLPQESSTSKEESSDVMISQSQLKSEPEAVAYSLSAMSIDSASPSVSIPFNQDNPSQSQMLDQDSEQRPRVLKCIVNFDKIYEYLSDPGTKTCSSALTSMECAVLLDLLMSLPEELPLLDCDQLQHHLLQEHGQLSKLAQNPAYSLKTSKNISPATVDDLTNKGTTTPESYRPSEEPSGDSSVTESGKEKDWDSVGMRPLNPLMIPIDLLKRRSDESGNDTSNLS</sequence>
<comment type="caution">
    <text evidence="2">The sequence shown here is derived from an EMBL/GenBank/DDBJ whole genome shotgun (WGS) entry which is preliminary data.</text>
</comment>
<dbReference type="InterPro" id="IPR021281">
    <property type="entry name" value="SNAPC2"/>
</dbReference>
<dbReference type="GO" id="GO:0016604">
    <property type="term" value="C:nuclear body"/>
    <property type="evidence" value="ECO:0007669"/>
    <property type="project" value="TreeGrafter"/>
</dbReference>